<dbReference type="EMBL" id="JNBR01001492">
    <property type="protein sequence ID" value="OQR86616.1"/>
    <property type="molecule type" value="Genomic_DNA"/>
</dbReference>
<dbReference type="InterPro" id="IPR019313">
    <property type="entry name" value="Mediator_Med17"/>
</dbReference>
<name>A0A1V9YLP7_ACHHY</name>
<evidence type="ECO:0000313" key="7">
    <source>
        <dbReference type="EMBL" id="OQR86616.1"/>
    </source>
</evidence>
<keyword evidence="8" id="KW-1185">Reference proteome</keyword>
<dbReference type="OrthoDB" id="161419at2759"/>
<evidence type="ECO:0000256" key="4">
    <source>
        <dbReference type="ARBA" id="ARBA00023163"/>
    </source>
</evidence>
<keyword evidence="3" id="KW-0805">Transcription regulation</keyword>
<dbReference type="PANTHER" id="PTHR13114">
    <property type="entry name" value="MEDIATOR OF RNA POLYMERASE II TRANSCRIPTION SUBUNIT 17"/>
    <property type="match status" value="1"/>
</dbReference>
<dbReference type="GO" id="GO:0070847">
    <property type="term" value="C:core mediator complex"/>
    <property type="evidence" value="ECO:0007669"/>
    <property type="project" value="TreeGrafter"/>
</dbReference>
<evidence type="ECO:0000256" key="6">
    <source>
        <dbReference type="SAM" id="MobiDB-lite"/>
    </source>
</evidence>
<evidence type="ECO:0000256" key="5">
    <source>
        <dbReference type="ARBA" id="ARBA00023242"/>
    </source>
</evidence>
<dbReference type="GO" id="GO:0016592">
    <property type="term" value="C:mediator complex"/>
    <property type="evidence" value="ECO:0007669"/>
    <property type="project" value="InterPro"/>
</dbReference>
<proteinExistence type="inferred from homology"/>
<evidence type="ECO:0008006" key="9">
    <source>
        <dbReference type="Google" id="ProtNLM"/>
    </source>
</evidence>
<dbReference type="PANTHER" id="PTHR13114:SF7">
    <property type="entry name" value="MEDIATOR OF RNA POLYMERASE II TRANSCRIPTION SUBUNIT 17"/>
    <property type="match status" value="1"/>
</dbReference>
<evidence type="ECO:0000256" key="1">
    <source>
        <dbReference type="ARBA" id="ARBA00004123"/>
    </source>
</evidence>
<evidence type="ECO:0000256" key="2">
    <source>
        <dbReference type="ARBA" id="ARBA00005635"/>
    </source>
</evidence>
<dbReference type="STRING" id="1202772.A0A1V9YLP7"/>
<feature type="region of interest" description="Disordered" evidence="6">
    <location>
        <begin position="60"/>
        <end position="98"/>
    </location>
</feature>
<accession>A0A1V9YLP7</accession>
<sequence>MPQDDETHGGIALFPDDLDFPNVEAIKDDGEEILVQELTDAQTYAHVIAHLERRRVKAKLAEANGSAKRRKTNDPDKAEPDDDAVSVASTTTKADDTPAEDVIDPRLHYRPIVSELQAATVELHQLINTIDLLRRREYIEEVYCQREESHLKAKKEDLTYLLTSKATQISDAANILSRGATAMQASVQKERLFFKGTRNLLGKWNICAPVHGTIPKPFRAGEPLAVDCSFATAGSSFVPPTMTINDVAYAELSRTAVGLVRVASPEFHLKRTLQLELRSTTTGEVLDAYTLPAPPVPSWEPTEYDALGSAEEDVAKLDEHNQALLVAVQHSVYCEETFETLMQEALLPTAKWVETLFPLPNYQPVVTTTRGAAPISMSSIKDDEIQVRMDEHQLLAIRLVDAAVEPAPAAAASLCHLATTLLLQETRKFHVRCNLDKRPTLYTPVATHARPRALQTLVNVLSHALLKAQMQSYLDALAASLARGHGAVRVLDDGLCVPRCDATRGIYLLLRWKTCPQLSTLAALELSIGKDFYTEVIVRGTRIECRGDTVQHVFGLAAFCRWVEATVCQQVAVALHRDAKALGLKKAVLENDRQRLVLLAAPAWDGTYVGEGKMADDTVLGSLLLEPVFEDATVTVACSIVALAVPTAVAPFVLPEATTTPQLDWAALPGSGDAAKLTWLARQFDMLHSVFLA</sequence>
<comment type="subcellular location">
    <subcellularLocation>
        <location evidence="1">Nucleus</location>
    </subcellularLocation>
</comment>
<organism evidence="7 8">
    <name type="scientific">Achlya hypogyna</name>
    <name type="common">Oomycete</name>
    <name type="synonym">Protoachlya hypogyna</name>
    <dbReference type="NCBI Taxonomy" id="1202772"/>
    <lineage>
        <taxon>Eukaryota</taxon>
        <taxon>Sar</taxon>
        <taxon>Stramenopiles</taxon>
        <taxon>Oomycota</taxon>
        <taxon>Saprolegniomycetes</taxon>
        <taxon>Saprolegniales</taxon>
        <taxon>Achlyaceae</taxon>
        <taxon>Achlya</taxon>
    </lineage>
</organism>
<comment type="similarity">
    <text evidence="2">Belongs to the Mediator complex subunit 17 family.</text>
</comment>
<evidence type="ECO:0000256" key="3">
    <source>
        <dbReference type="ARBA" id="ARBA00023015"/>
    </source>
</evidence>
<protein>
    <recommendedName>
        <fullName evidence="9">Mediator of RNA polymerase II transcription subunit 17</fullName>
    </recommendedName>
</protein>
<dbReference type="Proteomes" id="UP000243579">
    <property type="component" value="Unassembled WGS sequence"/>
</dbReference>
<dbReference type="AlphaFoldDB" id="A0A1V9YLP7"/>
<keyword evidence="4" id="KW-0804">Transcription</keyword>
<gene>
    <name evidence="7" type="ORF">ACHHYP_10349</name>
</gene>
<comment type="caution">
    <text evidence="7">The sequence shown here is derived from an EMBL/GenBank/DDBJ whole genome shotgun (WGS) entry which is preliminary data.</text>
</comment>
<keyword evidence="5" id="KW-0539">Nucleus</keyword>
<dbReference type="GO" id="GO:0006357">
    <property type="term" value="P:regulation of transcription by RNA polymerase II"/>
    <property type="evidence" value="ECO:0007669"/>
    <property type="project" value="InterPro"/>
</dbReference>
<dbReference type="GO" id="GO:0003712">
    <property type="term" value="F:transcription coregulator activity"/>
    <property type="evidence" value="ECO:0007669"/>
    <property type="project" value="InterPro"/>
</dbReference>
<reference evidence="7 8" key="1">
    <citation type="journal article" date="2014" name="Genome Biol. Evol.">
        <title>The secreted proteins of Achlya hypogyna and Thraustotheca clavata identify the ancestral oomycete secretome and reveal gene acquisitions by horizontal gene transfer.</title>
        <authorList>
            <person name="Misner I."/>
            <person name="Blouin N."/>
            <person name="Leonard G."/>
            <person name="Richards T.A."/>
            <person name="Lane C.E."/>
        </authorList>
    </citation>
    <scope>NUCLEOTIDE SEQUENCE [LARGE SCALE GENOMIC DNA]</scope>
    <source>
        <strain evidence="7 8">ATCC 48635</strain>
    </source>
</reference>
<evidence type="ECO:0000313" key="8">
    <source>
        <dbReference type="Proteomes" id="UP000243579"/>
    </source>
</evidence>